<organism evidence="2 3">
    <name type="scientific">Roseococcus pinisoli</name>
    <dbReference type="NCBI Taxonomy" id="2835040"/>
    <lineage>
        <taxon>Bacteria</taxon>
        <taxon>Pseudomonadati</taxon>
        <taxon>Pseudomonadota</taxon>
        <taxon>Alphaproteobacteria</taxon>
        <taxon>Acetobacterales</taxon>
        <taxon>Roseomonadaceae</taxon>
        <taxon>Roseococcus</taxon>
    </lineage>
</organism>
<feature type="transmembrane region" description="Helical" evidence="1">
    <location>
        <begin position="32"/>
        <end position="49"/>
    </location>
</feature>
<gene>
    <name evidence="2" type="ORF">KHU32_06875</name>
</gene>
<keyword evidence="1" id="KW-1133">Transmembrane helix</keyword>
<accession>A0ABS5QAU3</accession>
<evidence type="ECO:0000313" key="2">
    <source>
        <dbReference type="EMBL" id="MBS7810654.1"/>
    </source>
</evidence>
<reference evidence="2 3" key="1">
    <citation type="submission" date="2021-05" db="EMBL/GenBank/DDBJ databases">
        <title>Roseococcus sp. XZZS9, whole genome shotgun sequencing project.</title>
        <authorList>
            <person name="Zhao G."/>
            <person name="Shen L."/>
        </authorList>
    </citation>
    <scope>NUCLEOTIDE SEQUENCE [LARGE SCALE GENOMIC DNA]</scope>
    <source>
        <strain evidence="2 3">XZZS9</strain>
    </source>
</reference>
<proteinExistence type="predicted"/>
<protein>
    <submittedName>
        <fullName evidence="2">Uncharacterized protein</fullName>
    </submittedName>
</protein>
<keyword evidence="1" id="KW-0472">Membrane</keyword>
<sequence length="52" mass="5350">MAWIARIALLAGGAIAAWFVAPDSPNYSVVQGMATVVVIAAAVLGAALIRRR</sequence>
<comment type="caution">
    <text evidence="2">The sequence shown here is derived from an EMBL/GenBank/DDBJ whole genome shotgun (WGS) entry which is preliminary data.</text>
</comment>
<dbReference type="EMBL" id="JAHCDA010000001">
    <property type="protein sequence ID" value="MBS7810654.1"/>
    <property type="molecule type" value="Genomic_DNA"/>
</dbReference>
<keyword evidence="3" id="KW-1185">Reference proteome</keyword>
<name>A0ABS5QAU3_9PROT</name>
<dbReference type="RefSeq" id="WP_213669264.1">
    <property type="nucleotide sequence ID" value="NZ_JAHCDA010000001.1"/>
</dbReference>
<evidence type="ECO:0000313" key="3">
    <source>
        <dbReference type="Proteomes" id="UP000766336"/>
    </source>
</evidence>
<evidence type="ECO:0000256" key="1">
    <source>
        <dbReference type="SAM" id="Phobius"/>
    </source>
</evidence>
<dbReference type="Proteomes" id="UP000766336">
    <property type="component" value="Unassembled WGS sequence"/>
</dbReference>
<keyword evidence="1" id="KW-0812">Transmembrane</keyword>